<gene>
    <name evidence="4" type="ORF">HCN44_007071</name>
</gene>
<dbReference type="Gene3D" id="1.10.20.10">
    <property type="entry name" value="Histone, subunit A"/>
    <property type="match status" value="1"/>
</dbReference>
<comment type="similarity">
    <text evidence="1">Belongs to the histone H3 family.</text>
</comment>
<dbReference type="AlphaFoldDB" id="A0A834XMM1"/>
<protein>
    <recommendedName>
        <fullName evidence="3">Core Histone H2A/H2B/H3 domain-containing protein</fullName>
    </recommendedName>
</protein>
<evidence type="ECO:0000313" key="5">
    <source>
        <dbReference type="Proteomes" id="UP000639338"/>
    </source>
</evidence>
<dbReference type="GO" id="GO:0046982">
    <property type="term" value="F:protein heterodimerization activity"/>
    <property type="evidence" value="ECO:0007669"/>
    <property type="project" value="InterPro"/>
</dbReference>
<dbReference type="GO" id="GO:0003677">
    <property type="term" value="F:DNA binding"/>
    <property type="evidence" value="ECO:0007669"/>
    <property type="project" value="InterPro"/>
</dbReference>
<keyword evidence="5" id="KW-1185">Reference proteome</keyword>
<evidence type="ECO:0000256" key="1">
    <source>
        <dbReference type="ARBA" id="ARBA00010343"/>
    </source>
</evidence>
<name>A0A834XMM1_APHGI</name>
<feature type="compositionally biased region" description="Basic residues" evidence="2">
    <location>
        <begin position="19"/>
        <end position="37"/>
    </location>
</feature>
<sequence length="135" mass="15681">MVRRKSSTSSNSSNTFIPPKKKTSVLVGGKKKRKKPGVRALQEIRQLRRSTNLLIPKLTFSRLVKETVHYIFPRLDINRMQATALEALQEAAEMYLVQFFEDSILLAYHAKRVTLMKPDLILMRRLRGRDDVINR</sequence>
<dbReference type="SMART" id="SM00428">
    <property type="entry name" value="H3"/>
    <property type="match status" value="1"/>
</dbReference>
<dbReference type="PRINTS" id="PR00622">
    <property type="entry name" value="HISTONEH3"/>
</dbReference>
<dbReference type="PANTHER" id="PTHR45810">
    <property type="entry name" value="HISTONE H3.2"/>
    <property type="match status" value="1"/>
</dbReference>
<organism evidence="4 5">
    <name type="scientific">Aphidius gifuensis</name>
    <name type="common">Parasitoid wasp</name>
    <dbReference type="NCBI Taxonomy" id="684658"/>
    <lineage>
        <taxon>Eukaryota</taxon>
        <taxon>Metazoa</taxon>
        <taxon>Ecdysozoa</taxon>
        <taxon>Arthropoda</taxon>
        <taxon>Hexapoda</taxon>
        <taxon>Insecta</taxon>
        <taxon>Pterygota</taxon>
        <taxon>Neoptera</taxon>
        <taxon>Endopterygota</taxon>
        <taxon>Hymenoptera</taxon>
        <taxon>Apocrita</taxon>
        <taxon>Ichneumonoidea</taxon>
        <taxon>Braconidae</taxon>
        <taxon>Aphidiinae</taxon>
        <taxon>Aphidius</taxon>
    </lineage>
</organism>
<dbReference type="GO" id="GO:0000786">
    <property type="term" value="C:nucleosome"/>
    <property type="evidence" value="ECO:0007669"/>
    <property type="project" value="InterPro"/>
</dbReference>
<dbReference type="PANTHER" id="PTHR45810:SF1">
    <property type="entry name" value="HISTONE H3-LIKE CENTROMERIC PROTEIN A"/>
    <property type="match status" value="1"/>
</dbReference>
<evidence type="ECO:0000313" key="4">
    <source>
        <dbReference type="EMBL" id="KAF7988761.1"/>
    </source>
</evidence>
<dbReference type="Pfam" id="PF00125">
    <property type="entry name" value="Histone"/>
    <property type="match status" value="1"/>
</dbReference>
<dbReference type="InterPro" id="IPR009072">
    <property type="entry name" value="Histone-fold"/>
</dbReference>
<evidence type="ECO:0000256" key="2">
    <source>
        <dbReference type="SAM" id="MobiDB-lite"/>
    </source>
</evidence>
<feature type="domain" description="Core Histone H2A/H2B/H3" evidence="3">
    <location>
        <begin position="36"/>
        <end position="126"/>
    </location>
</feature>
<reference evidence="4 5" key="1">
    <citation type="submission" date="2020-08" db="EMBL/GenBank/DDBJ databases">
        <title>Aphidius gifuensis genome sequencing and assembly.</title>
        <authorList>
            <person name="Du Z."/>
        </authorList>
    </citation>
    <scope>NUCLEOTIDE SEQUENCE [LARGE SCALE GENOMIC DNA]</scope>
    <source>
        <strain evidence="4">YNYX2018</strain>
        <tissue evidence="4">Adults</tissue>
    </source>
</reference>
<dbReference type="GO" id="GO:0030527">
    <property type="term" value="F:structural constituent of chromatin"/>
    <property type="evidence" value="ECO:0007669"/>
    <property type="project" value="InterPro"/>
</dbReference>
<evidence type="ECO:0000259" key="3">
    <source>
        <dbReference type="Pfam" id="PF00125"/>
    </source>
</evidence>
<dbReference type="InterPro" id="IPR007125">
    <property type="entry name" value="H2A/H2B/H3"/>
</dbReference>
<dbReference type="InterPro" id="IPR000164">
    <property type="entry name" value="Histone_H3/CENP-A"/>
</dbReference>
<dbReference type="EMBL" id="JACMRX010000005">
    <property type="protein sequence ID" value="KAF7988761.1"/>
    <property type="molecule type" value="Genomic_DNA"/>
</dbReference>
<dbReference type="CDD" id="cd22911">
    <property type="entry name" value="HFD_H3"/>
    <property type="match status" value="1"/>
</dbReference>
<comment type="caution">
    <text evidence="4">The sequence shown here is derived from an EMBL/GenBank/DDBJ whole genome shotgun (WGS) entry which is preliminary data.</text>
</comment>
<proteinExistence type="inferred from homology"/>
<dbReference type="SUPFAM" id="SSF47113">
    <property type="entry name" value="Histone-fold"/>
    <property type="match status" value="1"/>
</dbReference>
<dbReference type="OrthoDB" id="420022at2759"/>
<feature type="region of interest" description="Disordered" evidence="2">
    <location>
        <begin position="1"/>
        <end position="38"/>
    </location>
</feature>
<dbReference type="Proteomes" id="UP000639338">
    <property type="component" value="Unassembled WGS sequence"/>
</dbReference>
<accession>A0A834XMM1</accession>